<evidence type="ECO:0000256" key="1">
    <source>
        <dbReference type="ARBA" id="ARBA00004123"/>
    </source>
</evidence>
<feature type="compositionally biased region" description="Low complexity" evidence="6">
    <location>
        <begin position="558"/>
        <end position="587"/>
    </location>
</feature>
<keyword evidence="2" id="KW-0805">Transcription regulation</keyword>
<dbReference type="Pfam" id="PF00010">
    <property type="entry name" value="HLH"/>
    <property type="match status" value="1"/>
</dbReference>
<evidence type="ECO:0000256" key="3">
    <source>
        <dbReference type="ARBA" id="ARBA00023125"/>
    </source>
</evidence>
<feature type="compositionally biased region" description="Polar residues" evidence="6">
    <location>
        <begin position="611"/>
        <end position="629"/>
    </location>
</feature>
<dbReference type="CDD" id="cd11440">
    <property type="entry name" value="bHLH-O_Cwo_like"/>
    <property type="match status" value="1"/>
</dbReference>
<name>A0A7M7JHI7_VARDE</name>
<protein>
    <submittedName>
        <fullName evidence="9">Uncharacterized protein</fullName>
    </submittedName>
</protein>
<dbReference type="PROSITE" id="PS51054">
    <property type="entry name" value="ORANGE"/>
    <property type="match status" value="1"/>
</dbReference>
<feature type="region of interest" description="Disordered" evidence="6">
    <location>
        <begin position="509"/>
        <end position="543"/>
    </location>
</feature>
<evidence type="ECO:0000256" key="6">
    <source>
        <dbReference type="SAM" id="MobiDB-lite"/>
    </source>
</evidence>
<evidence type="ECO:0000259" key="8">
    <source>
        <dbReference type="PROSITE" id="PS51054"/>
    </source>
</evidence>
<dbReference type="SUPFAM" id="SSF158457">
    <property type="entry name" value="Orange domain-like"/>
    <property type="match status" value="1"/>
</dbReference>
<dbReference type="FunCoup" id="A0A7M7JHI7">
    <property type="interactions" value="89"/>
</dbReference>
<dbReference type="InterPro" id="IPR003650">
    <property type="entry name" value="Orange_dom"/>
</dbReference>
<dbReference type="PANTHER" id="PTHR10985">
    <property type="entry name" value="BASIC HELIX-LOOP-HELIX TRANSCRIPTION FACTOR, HES-RELATED"/>
    <property type="match status" value="1"/>
</dbReference>
<proteinExistence type="predicted"/>
<dbReference type="Gene3D" id="4.10.280.10">
    <property type="entry name" value="Helix-loop-helix DNA-binding domain"/>
    <property type="match status" value="1"/>
</dbReference>
<dbReference type="GO" id="GO:0005634">
    <property type="term" value="C:nucleus"/>
    <property type="evidence" value="ECO:0007669"/>
    <property type="project" value="UniProtKB-SubCell"/>
</dbReference>
<reference evidence="9" key="1">
    <citation type="submission" date="2021-01" db="UniProtKB">
        <authorList>
            <consortium name="EnsemblMetazoa"/>
        </authorList>
    </citation>
    <scope>IDENTIFICATION</scope>
</reference>
<dbReference type="Gene3D" id="6.10.250.980">
    <property type="match status" value="1"/>
</dbReference>
<feature type="domain" description="BHLH" evidence="7">
    <location>
        <begin position="19"/>
        <end position="74"/>
    </location>
</feature>
<dbReference type="RefSeq" id="XP_022652025.1">
    <property type="nucleotide sequence ID" value="XM_022796290.1"/>
</dbReference>
<dbReference type="SMART" id="SM00353">
    <property type="entry name" value="HLH"/>
    <property type="match status" value="1"/>
</dbReference>
<dbReference type="Pfam" id="PF07527">
    <property type="entry name" value="Hairy_orange"/>
    <property type="match status" value="1"/>
</dbReference>
<dbReference type="KEGG" id="vde:111246533"/>
<dbReference type="SMART" id="SM00511">
    <property type="entry name" value="ORANGE"/>
    <property type="match status" value="1"/>
</dbReference>
<comment type="subcellular location">
    <subcellularLocation>
        <location evidence="1">Nucleus</location>
    </subcellularLocation>
</comment>
<evidence type="ECO:0000256" key="2">
    <source>
        <dbReference type="ARBA" id="ARBA00023015"/>
    </source>
</evidence>
<keyword evidence="5" id="KW-0539">Nucleus</keyword>
<dbReference type="InParanoid" id="A0A7M7JHI7"/>
<keyword evidence="3" id="KW-0238">DNA-binding</keyword>
<dbReference type="GO" id="GO:0003677">
    <property type="term" value="F:DNA binding"/>
    <property type="evidence" value="ECO:0007669"/>
    <property type="project" value="UniProtKB-KW"/>
</dbReference>
<feature type="compositionally biased region" description="Basic and acidic residues" evidence="6">
    <location>
        <begin position="515"/>
        <end position="538"/>
    </location>
</feature>
<keyword evidence="10" id="KW-1185">Reference proteome</keyword>
<sequence length="718" mass="76848">MSAANVCVFVAEDRFQNRRDPMSHRIIEKRRRDRMNNCLADLSRLIPAIYLKKGRGRIEKTEIIEMAIKHLKHLQAHACKDPATCEVAQQIENDHRHQYRLGFHECMSECVRFLVEIEGMYAGDDLCIRLMNHLQKHFDKVQGHGFCYQLPQGTTAASTMPGGVGAVSPPTAVSAGLPAPGAPSGLSSPCVTNASGQLIHQQTHQPTPVPIQIHPPSAEMVSAPLTVASSVLLSAGEDVKPMDLESTESSAFTRRVGGPFAPRGRLLQDVPQNPGSSPGNSVAQQMHHLMVPKQEGLGENGGSSVGGPCSAECKPCPGVEARSPVSETPTGSQAQASQLREMLQTPMAGSSTLLSGPPGLPACELNMRKRSNIDTHLSTTSFANHYGSGPTSTVTGEPSPAKTPNILQQQQQQTSATTNPNEEVYNFKKNIKERFQSNLRLFSASPTDSVDGEDSKGFTGREERRYSHSQVQGPVASPRSPASFYRHTVSAPPMGELVDAEPVTLATDLSVSVDKSGRPPREIRESREIRDNSRECPRGGDGCVVKWESTMTMNQLDSSNSAGSPPGSSNPSSRSSASSGYSSNGSSVEAGTRHPVTSPPSPAPPVLAQALTGSTPCTNGALNTSTGPNSTVSTGVPIFALHPKRAFYIPLTMESSLLTPFLQADDEAGSPVLHPVSISVNFNQLYRKNITATPQAPPWICVRAAEPRLPLLLPNGRL</sequence>
<evidence type="ECO:0000313" key="9">
    <source>
        <dbReference type="EnsemblMetazoa" id="XP_022652024"/>
    </source>
</evidence>
<evidence type="ECO:0000256" key="5">
    <source>
        <dbReference type="ARBA" id="ARBA00023242"/>
    </source>
</evidence>
<dbReference type="GO" id="GO:0046983">
    <property type="term" value="F:protein dimerization activity"/>
    <property type="evidence" value="ECO:0007669"/>
    <property type="project" value="InterPro"/>
</dbReference>
<feature type="domain" description="Orange" evidence="8">
    <location>
        <begin position="99"/>
        <end position="134"/>
    </location>
</feature>
<feature type="compositionally biased region" description="Polar residues" evidence="6">
    <location>
        <begin position="382"/>
        <end position="396"/>
    </location>
</feature>
<feature type="region of interest" description="Disordered" evidence="6">
    <location>
        <begin position="442"/>
        <end position="487"/>
    </location>
</feature>
<evidence type="ECO:0000313" key="10">
    <source>
        <dbReference type="Proteomes" id="UP000594260"/>
    </source>
</evidence>
<dbReference type="OrthoDB" id="6371181at2759"/>
<dbReference type="EnsemblMetazoa" id="XM_022796289">
    <property type="protein sequence ID" value="XP_022652024"/>
    <property type="gene ID" value="LOC111246533"/>
</dbReference>
<dbReference type="SUPFAM" id="SSF47459">
    <property type="entry name" value="HLH, helix-loop-helix DNA-binding domain"/>
    <property type="match status" value="1"/>
</dbReference>
<accession>A0A7M7JHI7</accession>
<feature type="compositionally biased region" description="Basic and acidic residues" evidence="6">
    <location>
        <begin position="453"/>
        <end position="466"/>
    </location>
</feature>
<dbReference type="RefSeq" id="XP_022652024.1">
    <property type="nucleotide sequence ID" value="XM_022796289.1"/>
</dbReference>
<organism evidence="9 10">
    <name type="scientific">Varroa destructor</name>
    <name type="common">Honeybee mite</name>
    <dbReference type="NCBI Taxonomy" id="109461"/>
    <lineage>
        <taxon>Eukaryota</taxon>
        <taxon>Metazoa</taxon>
        <taxon>Ecdysozoa</taxon>
        <taxon>Arthropoda</taxon>
        <taxon>Chelicerata</taxon>
        <taxon>Arachnida</taxon>
        <taxon>Acari</taxon>
        <taxon>Parasitiformes</taxon>
        <taxon>Mesostigmata</taxon>
        <taxon>Gamasina</taxon>
        <taxon>Dermanyssoidea</taxon>
        <taxon>Varroidae</taxon>
        <taxon>Varroa</taxon>
    </lineage>
</organism>
<evidence type="ECO:0000259" key="7">
    <source>
        <dbReference type="PROSITE" id="PS50888"/>
    </source>
</evidence>
<dbReference type="CTD" id="44669"/>
<dbReference type="PROSITE" id="PS50888">
    <property type="entry name" value="BHLH"/>
    <property type="match status" value="1"/>
</dbReference>
<feature type="region of interest" description="Disordered" evidence="6">
    <location>
        <begin position="244"/>
        <end position="282"/>
    </location>
</feature>
<feature type="region of interest" description="Disordered" evidence="6">
    <location>
        <begin position="382"/>
        <end position="421"/>
    </location>
</feature>
<keyword evidence="4" id="KW-0804">Transcription</keyword>
<dbReference type="InterPro" id="IPR050370">
    <property type="entry name" value="HES_HEY"/>
</dbReference>
<dbReference type="GO" id="GO:0006355">
    <property type="term" value="P:regulation of DNA-templated transcription"/>
    <property type="evidence" value="ECO:0007669"/>
    <property type="project" value="InterPro"/>
</dbReference>
<dbReference type="AlphaFoldDB" id="A0A7M7JHI7"/>
<dbReference type="FunFam" id="4.10.280.10:FF:000079">
    <property type="entry name" value="CLUMA_CG001539, isoform A"/>
    <property type="match status" value="1"/>
</dbReference>
<dbReference type="InterPro" id="IPR036638">
    <property type="entry name" value="HLH_DNA-bd_sf"/>
</dbReference>
<dbReference type="InterPro" id="IPR011598">
    <property type="entry name" value="bHLH_dom"/>
</dbReference>
<dbReference type="GeneID" id="111246533"/>
<feature type="compositionally biased region" description="Polar residues" evidence="6">
    <location>
        <begin position="270"/>
        <end position="282"/>
    </location>
</feature>
<dbReference type="EnsemblMetazoa" id="XM_022796290">
    <property type="protein sequence ID" value="XP_022652025"/>
    <property type="gene ID" value="LOC111246533"/>
</dbReference>
<dbReference type="Proteomes" id="UP000594260">
    <property type="component" value="Unplaced"/>
</dbReference>
<feature type="region of interest" description="Disordered" evidence="6">
    <location>
        <begin position="555"/>
        <end position="629"/>
    </location>
</feature>
<evidence type="ECO:0000256" key="4">
    <source>
        <dbReference type="ARBA" id="ARBA00023163"/>
    </source>
</evidence>